<keyword evidence="6 10" id="KW-0697">Rotamase</keyword>
<dbReference type="PANTHER" id="PTHR10012">
    <property type="entry name" value="SERINE/THREONINE-PROTEIN PHOSPHATASE 2A REGULATORY SUBUNIT B"/>
    <property type="match status" value="1"/>
</dbReference>
<proteinExistence type="inferred from homology"/>
<dbReference type="AlphaFoldDB" id="A0A183T9X2"/>
<evidence type="ECO:0000256" key="8">
    <source>
        <dbReference type="ARBA" id="ARBA00044786"/>
    </source>
</evidence>
<evidence type="ECO:0000256" key="5">
    <source>
        <dbReference type="ARBA" id="ARBA00022490"/>
    </source>
</evidence>
<comment type="catalytic activity">
    <reaction evidence="1 10">
        <text>[protein]-peptidylproline (omega=180) = [protein]-peptidylproline (omega=0)</text>
        <dbReference type="Rhea" id="RHEA:16237"/>
        <dbReference type="Rhea" id="RHEA-COMP:10747"/>
        <dbReference type="Rhea" id="RHEA-COMP:10748"/>
        <dbReference type="ChEBI" id="CHEBI:83833"/>
        <dbReference type="ChEBI" id="CHEBI:83834"/>
        <dbReference type="EC" id="5.2.1.8"/>
    </reaction>
</comment>
<dbReference type="FunFam" id="1.20.120.1150:FF:000002">
    <property type="entry name" value="Serine/threonine-protein phosphatase 2A activator"/>
    <property type="match status" value="1"/>
</dbReference>
<sequence>LDNAMGLQKMINSVMDLTRWKKSLAYVELMDFIGTVNSAVVSTSISENQNHSENISKVSLLMSKLKNHVDEVSLDQDTQRFGNKAFRTWFHWLSENAGAFCSELLIGLEISESDKQEIATYLTESVGNATRIDYGTGHELAFIAFVLCLFKTKFLQVPEPRPTPKQTNSNAALDDISAVALVLMPAYLKLVRRLQTYFRMEPAGSHGVWSLDDFQFVPYIWGSSQLIGVGLYEPKAISSREVAAKERDANLLFSCTDYIFQVKSGPFAEHSSTLQSISEIPHWEKVNSGMLKMYKGEVMDKFPIIQHFLFGNLLKIDPAPPRPFGSSTRNRMPPPSLNSESGLFRKPVSPPSSIPSSGDP</sequence>
<dbReference type="GO" id="GO:0005737">
    <property type="term" value="C:cytoplasm"/>
    <property type="evidence" value="ECO:0007669"/>
    <property type="project" value="UniProtKB-SubCell"/>
</dbReference>
<dbReference type="PIRSF" id="PIRSF016325">
    <property type="entry name" value="Phstyr_phstse_ac"/>
    <property type="match status" value="1"/>
</dbReference>
<evidence type="ECO:0000256" key="1">
    <source>
        <dbReference type="ARBA" id="ARBA00000971"/>
    </source>
</evidence>
<dbReference type="GO" id="GO:0008160">
    <property type="term" value="F:protein tyrosine phosphatase activator activity"/>
    <property type="evidence" value="ECO:0007669"/>
    <property type="project" value="TreeGrafter"/>
</dbReference>
<protein>
    <recommendedName>
        <fullName evidence="8 10">Serine/threonine-protein phosphatase 2A activator</fullName>
        <ecNumber evidence="4 10">5.2.1.8</ecNumber>
    </recommendedName>
    <alternativeName>
        <fullName evidence="9 10">Phosphotyrosyl phosphatase activator</fullName>
    </alternativeName>
</protein>
<dbReference type="GO" id="GO:0000159">
    <property type="term" value="C:protein phosphatase type 2A complex"/>
    <property type="evidence" value="ECO:0007669"/>
    <property type="project" value="TreeGrafter"/>
</dbReference>
<dbReference type="Pfam" id="PF03095">
    <property type="entry name" value="PTPA"/>
    <property type="match status" value="1"/>
</dbReference>
<evidence type="ECO:0000256" key="4">
    <source>
        <dbReference type="ARBA" id="ARBA00013194"/>
    </source>
</evidence>
<dbReference type="InterPro" id="IPR043170">
    <property type="entry name" value="PTPA_C_lid"/>
</dbReference>
<comment type="similarity">
    <text evidence="3 10">Belongs to the PTPA-type PPIase family.</text>
</comment>
<dbReference type="InterPro" id="IPR037218">
    <property type="entry name" value="PTPA_sf"/>
</dbReference>
<evidence type="ECO:0000256" key="7">
    <source>
        <dbReference type="ARBA" id="ARBA00023235"/>
    </source>
</evidence>
<dbReference type="WBParaSite" id="SSLN_0001377301-mRNA-1">
    <property type="protein sequence ID" value="SSLN_0001377301-mRNA-1"/>
    <property type="gene ID" value="SSLN_0001377301"/>
</dbReference>
<dbReference type="GO" id="GO:0007052">
    <property type="term" value="P:mitotic spindle organization"/>
    <property type="evidence" value="ECO:0007669"/>
    <property type="project" value="TreeGrafter"/>
</dbReference>
<dbReference type="GO" id="GO:0005634">
    <property type="term" value="C:nucleus"/>
    <property type="evidence" value="ECO:0007669"/>
    <property type="project" value="TreeGrafter"/>
</dbReference>
<name>A0A183T9X2_SCHSO</name>
<evidence type="ECO:0000256" key="10">
    <source>
        <dbReference type="RuleBase" id="RU361210"/>
    </source>
</evidence>
<keyword evidence="5 10" id="KW-0963">Cytoplasm</keyword>
<feature type="region of interest" description="Disordered" evidence="11">
    <location>
        <begin position="321"/>
        <end position="360"/>
    </location>
</feature>
<comment type="subcellular location">
    <subcellularLocation>
        <location evidence="2 10">Cytoplasm</location>
    </subcellularLocation>
</comment>
<evidence type="ECO:0000256" key="3">
    <source>
        <dbReference type="ARBA" id="ARBA00011019"/>
    </source>
</evidence>
<dbReference type="SUPFAM" id="SSF140984">
    <property type="entry name" value="PTPA-like"/>
    <property type="match status" value="1"/>
</dbReference>
<comment type="function">
    <text evidence="10">PPIases accelerate the folding of proteins. It catalyzes the cis-trans isomerization of proline imidic peptide bonds in oligopeptides.</text>
</comment>
<evidence type="ECO:0000256" key="11">
    <source>
        <dbReference type="SAM" id="MobiDB-lite"/>
    </source>
</evidence>
<dbReference type="EC" id="5.2.1.8" evidence="4 10"/>
<evidence type="ECO:0000313" key="12">
    <source>
        <dbReference type="WBParaSite" id="SSLN_0001377301-mRNA-1"/>
    </source>
</evidence>
<dbReference type="CDD" id="cd04087">
    <property type="entry name" value="PTPA"/>
    <property type="match status" value="1"/>
</dbReference>
<accession>A0A183T9X2</accession>
<organism evidence="12">
    <name type="scientific">Schistocephalus solidus</name>
    <name type="common">Tapeworm</name>
    <dbReference type="NCBI Taxonomy" id="70667"/>
    <lineage>
        <taxon>Eukaryota</taxon>
        <taxon>Metazoa</taxon>
        <taxon>Spiralia</taxon>
        <taxon>Lophotrochozoa</taxon>
        <taxon>Platyhelminthes</taxon>
        <taxon>Cestoda</taxon>
        <taxon>Eucestoda</taxon>
        <taxon>Diphyllobothriidea</taxon>
        <taxon>Diphyllobothriidae</taxon>
        <taxon>Schistocephalus</taxon>
    </lineage>
</organism>
<dbReference type="InterPro" id="IPR004327">
    <property type="entry name" value="Phstyr_phstse_ac"/>
</dbReference>
<dbReference type="PANTHER" id="PTHR10012:SF0">
    <property type="entry name" value="SERINE_THREONINE-PROTEIN PHOSPHATASE 2A ACTIVATOR"/>
    <property type="match status" value="1"/>
</dbReference>
<dbReference type="GO" id="GO:0003755">
    <property type="term" value="F:peptidyl-prolyl cis-trans isomerase activity"/>
    <property type="evidence" value="ECO:0007669"/>
    <property type="project" value="UniProtKB-KW"/>
</dbReference>
<keyword evidence="7 10" id="KW-0413">Isomerase</keyword>
<reference evidence="12" key="1">
    <citation type="submission" date="2016-06" db="UniProtKB">
        <authorList>
            <consortium name="WormBaseParasite"/>
        </authorList>
    </citation>
    <scope>IDENTIFICATION</scope>
</reference>
<evidence type="ECO:0000256" key="6">
    <source>
        <dbReference type="ARBA" id="ARBA00023110"/>
    </source>
</evidence>
<evidence type="ECO:0000256" key="9">
    <source>
        <dbReference type="ARBA" id="ARBA00044820"/>
    </source>
</evidence>
<evidence type="ECO:0000256" key="2">
    <source>
        <dbReference type="ARBA" id="ARBA00004496"/>
    </source>
</evidence>
<dbReference type="Gene3D" id="1.20.120.1150">
    <property type="match status" value="1"/>
</dbReference>